<evidence type="ECO:0000313" key="2">
    <source>
        <dbReference type="EMBL" id="CUS42668.1"/>
    </source>
</evidence>
<gene>
    <name evidence="2" type="ORF">MGWOODY_Tha2641</name>
</gene>
<sequence length="122" mass="13367">MDSVITYGQFWLLYLVSALVAYWCWGKLLFWVKTPGVGYYLFSLIGAVLIFTPVPIEQGSMYWAPGFLVVAFTFLISGPESINYCIPWFAAALAIGAVVLGVGLLVSLIRMKDVSDDSEAGV</sequence>
<evidence type="ECO:0000256" key="1">
    <source>
        <dbReference type="SAM" id="Phobius"/>
    </source>
</evidence>
<evidence type="ECO:0008006" key="3">
    <source>
        <dbReference type="Google" id="ProtNLM"/>
    </source>
</evidence>
<feature type="transmembrane region" description="Helical" evidence="1">
    <location>
        <begin position="6"/>
        <end position="25"/>
    </location>
</feature>
<organism evidence="2">
    <name type="scientific">hydrothermal vent metagenome</name>
    <dbReference type="NCBI Taxonomy" id="652676"/>
    <lineage>
        <taxon>unclassified sequences</taxon>
        <taxon>metagenomes</taxon>
        <taxon>ecological metagenomes</taxon>
    </lineage>
</organism>
<feature type="transmembrane region" description="Helical" evidence="1">
    <location>
        <begin position="85"/>
        <end position="109"/>
    </location>
</feature>
<name>A0A160TFL7_9ZZZZ</name>
<dbReference type="EMBL" id="CZQC01000069">
    <property type="protein sequence ID" value="CUS42668.1"/>
    <property type="molecule type" value="Genomic_DNA"/>
</dbReference>
<keyword evidence="1" id="KW-0812">Transmembrane</keyword>
<reference evidence="2" key="1">
    <citation type="submission" date="2015-10" db="EMBL/GenBank/DDBJ databases">
        <authorList>
            <person name="Gilbert D.G."/>
        </authorList>
    </citation>
    <scope>NUCLEOTIDE SEQUENCE</scope>
</reference>
<protein>
    <recommendedName>
        <fullName evidence="3">Integral membrane protein</fullName>
    </recommendedName>
</protein>
<accession>A0A160TFL7</accession>
<feature type="transmembrane region" description="Helical" evidence="1">
    <location>
        <begin position="62"/>
        <end position="78"/>
    </location>
</feature>
<feature type="transmembrane region" description="Helical" evidence="1">
    <location>
        <begin position="37"/>
        <end position="56"/>
    </location>
</feature>
<dbReference type="AlphaFoldDB" id="A0A160TFL7"/>
<keyword evidence="1" id="KW-1133">Transmembrane helix</keyword>
<keyword evidence="1" id="KW-0472">Membrane</keyword>
<proteinExistence type="predicted"/>